<evidence type="ECO:0000256" key="1">
    <source>
        <dbReference type="SAM" id="Phobius"/>
    </source>
</evidence>
<dbReference type="Proteomes" id="UP001595880">
    <property type="component" value="Unassembled WGS sequence"/>
</dbReference>
<name>A0ABV8VU85_9BACI</name>
<dbReference type="EMBL" id="JBHSDV010000001">
    <property type="protein sequence ID" value="MFC4387244.1"/>
    <property type="molecule type" value="Genomic_DNA"/>
</dbReference>
<protein>
    <recommendedName>
        <fullName evidence="4">Tetratricopeptide repeat protein</fullName>
    </recommendedName>
</protein>
<accession>A0ABV8VU85</accession>
<sequence>MKKSFLRHNWKIPIIVSMLSILILIAVYYYLNYRDTQALQSYEEAEQLAMLGDYEQALSKLNTAINYKNNFPYAKDARQLMEYVLSFQPKLEAVQISTSENNFESAFSTIYTIEKKLNLYMGTFAETMQTKIKQLKTDTQIEQLHYQFENKPTMDQLKTLIWEAEAIDDERAELLAKEASDKFISEIYQEATKLLERHQFNSAISLIDDAFIYLDSSDTLLNLQSTIQKEKVAFESYQQQLIQHATDISENDTKSNKQNALKVKESNIVTKDNQVIVTGKLLSTATVPIHSIKINYAIYDNKKKIVSNQVYLEPDQLYPNEEGKFEFIHFDIDLKKIESKALTLSIEEIKWYID</sequence>
<feature type="transmembrane region" description="Helical" evidence="1">
    <location>
        <begin position="12"/>
        <end position="31"/>
    </location>
</feature>
<organism evidence="2 3">
    <name type="scientific">Gracilibacillus marinus</name>
    <dbReference type="NCBI Taxonomy" id="630535"/>
    <lineage>
        <taxon>Bacteria</taxon>
        <taxon>Bacillati</taxon>
        <taxon>Bacillota</taxon>
        <taxon>Bacilli</taxon>
        <taxon>Bacillales</taxon>
        <taxon>Bacillaceae</taxon>
        <taxon>Gracilibacillus</taxon>
    </lineage>
</organism>
<proteinExistence type="predicted"/>
<keyword evidence="1" id="KW-1133">Transmembrane helix</keyword>
<comment type="caution">
    <text evidence="2">The sequence shown here is derived from an EMBL/GenBank/DDBJ whole genome shotgun (WGS) entry which is preliminary data.</text>
</comment>
<evidence type="ECO:0000313" key="2">
    <source>
        <dbReference type="EMBL" id="MFC4387244.1"/>
    </source>
</evidence>
<reference evidence="3" key="1">
    <citation type="journal article" date="2019" name="Int. J. Syst. Evol. Microbiol.">
        <title>The Global Catalogue of Microorganisms (GCM) 10K type strain sequencing project: providing services to taxonomists for standard genome sequencing and annotation.</title>
        <authorList>
            <consortium name="The Broad Institute Genomics Platform"/>
            <consortium name="The Broad Institute Genome Sequencing Center for Infectious Disease"/>
            <person name="Wu L."/>
            <person name="Ma J."/>
        </authorList>
    </citation>
    <scope>NUCLEOTIDE SEQUENCE [LARGE SCALE GENOMIC DNA]</scope>
    <source>
        <strain evidence="3">KACC 14058</strain>
    </source>
</reference>
<keyword evidence="1" id="KW-0812">Transmembrane</keyword>
<gene>
    <name evidence="2" type="ORF">ACFOZ1_05405</name>
</gene>
<evidence type="ECO:0000313" key="3">
    <source>
        <dbReference type="Proteomes" id="UP001595880"/>
    </source>
</evidence>
<evidence type="ECO:0008006" key="4">
    <source>
        <dbReference type="Google" id="ProtNLM"/>
    </source>
</evidence>
<dbReference type="RefSeq" id="WP_390198127.1">
    <property type="nucleotide sequence ID" value="NZ_JBHSDV010000001.1"/>
</dbReference>
<keyword evidence="3" id="KW-1185">Reference proteome</keyword>
<keyword evidence="1" id="KW-0472">Membrane</keyword>